<evidence type="ECO:0000313" key="2">
    <source>
        <dbReference type="Proteomes" id="UP001454036"/>
    </source>
</evidence>
<reference evidence="1 2" key="1">
    <citation type="submission" date="2024-01" db="EMBL/GenBank/DDBJ databases">
        <title>The complete chloroplast genome sequence of Lithospermum erythrorhizon: insights into the phylogenetic relationship among Boraginaceae species and the maternal lineages of purple gromwells.</title>
        <authorList>
            <person name="Okada T."/>
            <person name="Watanabe K."/>
        </authorList>
    </citation>
    <scope>NUCLEOTIDE SEQUENCE [LARGE SCALE GENOMIC DNA]</scope>
</reference>
<proteinExistence type="predicted"/>
<name>A0AAV3NZB1_LITER</name>
<evidence type="ECO:0000313" key="1">
    <source>
        <dbReference type="EMBL" id="GAA0143781.1"/>
    </source>
</evidence>
<dbReference type="AlphaFoldDB" id="A0AAV3NZB1"/>
<protein>
    <submittedName>
        <fullName evidence="1">Uncharacterized protein</fullName>
    </submittedName>
</protein>
<dbReference type="Proteomes" id="UP001454036">
    <property type="component" value="Unassembled WGS sequence"/>
</dbReference>
<organism evidence="1 2">
    <name type="scientific">Lithospermum erythrorhizon</name>
    <name type="common">Purple gromwell</name>
    <name type="synonym">Lithospermum officinale var. erythrorhizon</name>
    <dbReference type="NCBI Taxonomy" id="34254"/>
    <lineage>
        <taxon>Eukaryota</taxon>
        <taxon>Viridiplantae</taxon>
        <taxon>Streptophyta</taxon>
        <taxon>Embryophyta</taxon>
        <taxon>Tracheophyta</taxon>
        <taxon>Spermatophyta</taxon>
        <taxon>Magnoliopsida</taxon>
        <taxon>eudicotyledons</taxon>
        <taxon>Gunneridae</taxon>
        <taxon>Pentapetalae</taxon>
        <taxon>asterids</taxon>
        <taxon>lamiids</taxon>
        <taxon>Boraginales</taxon>
        <taxon>Boraginaceae</taxon>
        <taxon>Boraginoideae</taxon>
        <taxon>Lithospermeae</taxon>
        <taxon>Lithospermum</taxon>
    </lineage>
</organism>
<sequence>MDEERDCEDVIAQLACLLWSLWKLRNAKANTKQAADQDEGRSATVMGANWSCPASGVLKINVDAGRDSQEAEYLFQKGLFDQIVPHNLLKSVLSELLMLHAFFPLDQN</sequence>
<gene>
    <name evidence="1" type="ORF">LIER_04385</name>
</gene>
<dbReference type="EMBL" id="BAABME010000560">
    <property type="protein sequence ID" value="GAA0143781.1"/>
    <property type="molecule type" value="Genomic_DNA"/>
</dbReference>
<comment type="caution">
    <text evidence="1">The sequence shown here is derived from an EMBL/GenBank/DDBJ whole genome shotgun (WGS) entry which is preliminary data.</text>
</comment>
<keyword evidence="2" id="KW-1185">Reference proteome</keyword>
<accession>A0AAV3NZB1</accession>